<feature type="signal peptide" evidence="3">
    <location>
        <begin position="1"/>
        <end position="21"/>
    </location>
</feature>
<dbReference type="Gene3D" id="2.40.10.10">
    <property type="entry name" value="Trypsin-like serine proteases"/>
    <property type="match status" value="2"/>
</dbReference>
<evidence type="ECO:0008006" key="8">
    <source>
        <dbReference type="Google" id="ProtNLM"/>
    </source>
</evidence>
<dbReference type="SUPFAM" id="SSF50494">
    <property type="entry name" value="Trypsin-like serine proteases"/>
    <property type="match status" value="1"/>
</dbReference>
<dbReference type="PANTHER" id="PTHR36234">
    <property type="entry name" value="LYSYL ENDOPEPTIDASE"/>
    <property type="match status" value="1"/>
</dbReference>
<protein>
    <recommendedName>
        <fullName evidence="8">T9SS type A sorting domain-containing protein</fullName>
    </recommendedName>
</protein>
<evidence type="ECO:0000259" key="5">
    <source>
        <dbReference type="PROSITE" id="PS51829"/>
    </source>
</evidence>
<dbReference type="NCBIfam" id="TIGR04183">
    <property type="entry name" value="Por_Secre_tail"/>
    <property type="match status" value="1"/>
</dbReference>
<keyword evidence="2" id="KW-0378">Hydrolase</keyword>
<proteinExistence type="predicted"/>
<dbReference type="InterPro" id="IPR008979">
    <property type="entry name" value="Galactose-bd-like_sf"/>
</dbReference>
<reference evidence="6" key="1">
    <citation type="submission" date="2021-12" db="EMBL/GenBank/DDBJ databases">
        <authorList>
            <person name="Rodrigo-Torres L."/>
            <person name="Arahal R. D."/>
            <person name="Lucena T."/>
        </authorList>
    </citation>
    <scope>NUCLEOTIDE SEQUENCE</scope>
    <source>
        <strain evidence="6">CECT 8419</strain>
    </source>
</reference>
<sequence>MLRTRLFCLLFLLGVLPAAQAQIGLSRATLAQIPAAQLPLQDNAALLAAAEDRKSPTQPQEFAVSLAVDLRPATDGRWTIRDDRAVWQLRVQSPGAKSLNLGFTDYRLPAGAELYLATQTARYGPFTAADNADHAEFWSPLLPGDELLLELVMPTTATDGADLVLRTVNHDYLGIAAQLSGSCNVDVVCGVADGFPLIEDFRDAIRSVAAYTLNGREQCTGFLVNNTNQDGRPLFLTAEHCRITAENAPSLVAYWNFENSTCREPGSVSSGEDGDGTRKVFNSGARLLATYPASDMTLVELDEPVNPAANAFFAGWSAEDEPPTEGVACVHHPELDEKRISLSFKPTVGSDPFGSTLSGADFNYLKVPSWDLGTTQGGSSGAPLFDLDGRARGQLLGGLAGCGNEQFDAFGYLNRSWIGGGTPATRLKDWLDPCGTGQRTIDGLDQSVIRRQLAAERSCLTRCVDQSATFTLRAGADFATGSTLRVLAPEELGLTAPATVIRGGPFTIRYPGNADVAPGSYPVQVVVTTENLSDTLTLSLTLLRGVPPAPQPLLPTARQAQVDPFAIFRWRARANSLSYDLQIATTADFSVRTADLRAISDTTYALSDALAGGTTYYWRTRARSLCGLGDWSTPATFTTAPQQCLVQTPPSLPLGIPGRDSVLVVAKVDVVDPLTISSIAVRFGVEHTFTGDLYASLVSPGGDTIRLFRPLSNGLCTGTRIQVDFADDGTTTAADFVASCPALPEDTYQSVQPLDPLNRLIGSSAQGTWQLLVTDRAPQDGGDITDFELRLCGKSSETRDLAVGITSEAIVACSNAGGTSQLQLGADFTDELSLRVTAGGQPLDNYSFSFDRATGLLDVTFSAWTLVGAGTYPLSYTVFTEDATARRAQHTLTVLPAPALAEPLSVELEPAGVTFRWSAPVAGTYTLELSEDESFAQPFYTASTTETTLLVPAEILPPTFSYRLTTTSACGTVTGKPRQVVVDKLNALRGGFGSDRSVAVYPNPTRGAITLTRRGSWAGEVLAGTLFSSTGRQLRTWTQLRSEQETLQIGDLPPGIYMLRLSGAGGAQTVRMLLTR</sequence>
<organism evidence="6 7">
    <name type="scientific">Neolewinella maritima</name>
    <dbReference type="NCBI Taxonomy" id="1383882"/>
    <lineage>
        <taxon>Bacteria</taxon>
        <taxon>Pseudomonadati</taxon>
        <taxon>Bacteroidota</taxon>
        <taxon>Saprospiria</taxon>
        <taxon>Saprospirales</taxon>
        <taxon>Lewinellaceae</taxon>
        <taxon>Neolewinella</taxon>
    </lineage>
</organism>
<dbReference type="InterPro" id="IPR009003">
    <property type="entry name" value="Peptidase_S1_PA"/>
</dbReference>
<evidence type="ECO:0000256" key="2">
    <source>
        <dbReference type="ARBA" id="ARBA00022801"/>
    </source>
</evidence>
<dbReference type="PROSITE" id="PS50853">
    <property type="entry name" value="FN3"/>
    <property type="match status" value="1"/>
</dbReference>
<keyword evidence="3" id="KW-0732">Signal</keyword>
<feature type="chain" id="PRO_5046176947" description="T9SS type A sorting domain-containing protein" evidence="3">
    <location>
        <begin position="22"/>
        <end position="1076"/>
    </location>
</feature>
<dbReference type="Pfam" id="PF13365">
    <property type="entry name" value="Trypsin_2"/>
    <property type="match status" value="1"/>
</dbReference>
<dbReference type="Pfam" id="PF01483">
    <property type="entry name" value="P_proprotein"/>
    <property type="match status" value="1"/>
</dbReference>
<evidence type="ECO:0000256" key="1">
    <source>
        <dbReference type="ARBA" id="ARBA00022670"/>
    </source>
</evidence>
<dbReference type="PROSITE" id="PS51829">
    <property type="entry name" value="P_HOMO_B"/>
    <property type="match status" value="1"/>
</dbReference>
<dbReference type="SUPFAM" id="SSF49265">
    <property type="entry name" value="Fibronectin type III"/>
    <property type="match status" value="1"/>
</dbReference>
<evidence type="ECO:0000256" key="3">
    <source>
        <dbReference type="SAM" id="SignalP"/>
    </source>
</evidence>
<comment type="caution">
    <text evidence="6">The sequence shown here is derived from an EMBL/GenBank/DDBJ whole genome shotgun (WGS) entry which is preliminary data.</text>
</comment>
<evidence type="ECO:0000313" key="6">
    <source>
        <dbReference type="EMBL" id="CAH1001195.1"/>
    </source>
</evidence>
<dbReference type="InterPro" id="IPR026444">
    <property type="entry name" value="Secre_tail"/>
</dbReference>
<dbReference type="InterPro" id="IPR013783">
    <property type="entry name" value="Ig-like_fold"/>
</dbReference>
<evidence type="ECO:0000259" key="4">
    <source>
        <dbReference type="PROSITE" id="PS50853"/>
    </source>
</evidence>
<dbReference type="InterPro" id="IPR043504">
    <property type="entry name" value="Peptidase_S1_PA_chymotrypsin"/>
</dbReference>
<keyword evidence="1" id="KW-0645">Protease</keyword>
<dbReference type="SUPFAM" id="SSF49785">
    <property type="entry name" value="Galactose-binding domain-like"/>
    <property type="match status" value="1"/>
</dbReference>
<feature type="domain" description="Fibronectin type-III" evidence="4">
    <location>
        <begin position="549"/>
        <end position="642"/>
    </location>
</feature>
<dbReference type="Gene3D" id="2.60.120.260">
    <property type="entry name" value="Galactose-binding domain-like"/>
    <property type="match status" value="1"/>
</dbReference>
<evidence type="ECO:0000313" key="7">
    <source>
        <dbReference type="Proteomes" id="UP000837803"/>
    </source>
</evidence>
<gene>
    <name evidence="6" type="ORF">LEM8419_02093</name>
</gene>
<dbReference type="PANTHER" id="PTHR36234:SF5">
    <property type="entry name" value="LYSYL ENDOPEPTIDASE"/>
    <property type="match status" value="1"/>
</dbReference>
<dbReference type="Gene3D" id="2.60.40.10">
    <property type="entry name" value="Immunoglobulins"/>
    <property type="match status" value="2"/>
</dbReference>
<dbReference type="CDD" id="cd00063">
    <property type="entry name" value="FN3"/>
    <property type="match status" value="1"/>
</dbReference>
<dbReference type="InterPro" id="IPR003961">
    <property type="entry name" value="FN3_dom"/>
</dbReference>
<name>A0ABN8F9F6_9BACT</name>
<dbReference type="Pfam" id="PF18962">
    <property type="entry name" value="Por_Secre_tail"/>
    <property type="match status" value="1"/>
</dbReference>
<dbReference type="EMBL" id="CAKLPZ010000002">
    <property type="protein sequence ID" value="CAH1001195.1"/>
    <property type="molecule type" value="Genomic_DNA"/>
</dbReference>
<dbReference type="InterPro" id="IPR036116">
    <property type="entry name" value="FN3_sf"/>
</dbReference>
<keyword evidence="7" id="KW-1185">Reference proteome</keyword>
<dbReference type="Proteomes" id="UP000837803">
    <property type="component" value="Unassembled WGS sequence"/>
</dbReference>
<dbReference type="InterPro" id="IPR002884">
    <property type="entry name" value="P_dom"/>
</dbReference>
<accession>A0ABN8F9F6</accession>
<feature type="domain" description="P/Homo B" evidence="5">
    <location>
        <begin position="639"/>
        <end position="797"/>
    </location>
</feature>